<evidence type="ECO:0000313" key="2">
    <source>
        <dbReference type="Proteomes" id="UP000046122"/>
    </source>
</evidence>
<accession>A0A090G5F4</accession>
<dbReference type="AlphaFoldDB" id="A0A090G5F4"/>
<proteinExistence type="predicted"/>
<gene>
    <name evidence="1" type="ORF">MPL3365_240006</name>
</gene>
<organism evidence="1 2">
    <name type="scientific">Mesorhizobium plurifarium</name>
    <dbReference type="NCBI Taxonomy" id="69974"/>
    <lineage>
        <taxon>Bacteria</taxon>
        <taxon>Pseudomonadati</taxon>
        <taxon>Pseudomonadota</taxon>
        <taxon>Alphaproteobacteria</taxon>
        <taxon>Hyphomicrobiales</taxon>
        <taxon>Phyllobacteriaceae</taxon>
        <taxon>Mesorhizobium</taxon>
    </lineage>
</organism>
<name>A0A090G5F4_MESPL</name>
<dbReference type="EMBL" id="CCNE01000017">
    <property type="protein sequence ID" value="CDX56764.1"/>
    <property type="molecule type" value="Genomic_DNA"/>
</dbReference>
<dbReference type="Proteomes" id="UP000046122">
    <property type="component" value="Unassembled WGS sequence"/>
</dbReference>
<protein>
    <submittedName>
        <fullName evidence="1">Uncharacterized protein</fullName>
    </submittedName>
</protein>
<reference evidence="1 2" key="1">
    <citation type="submission" date="2014-08" db="EMBL/GenBank/DDBJ databases">
        <authorList>
            <person name="Moulin Lionel"/>
        </authorList>
    </citation>
    <scope>NUCLEOTIDE SEQUENCE [LARGE SCALE GENOMIC DNA]</scope>
</reference>
<sequence>MIGHIKAEHRMDRNYLAGEQGDAVNAILAAAGYNSSLLPNWFGQLLWLLLAALPSGPKSLEACRASLFTDDQIGRA</sequence>
<evidence type="ECO:0000313" key="1">
    <source>
        <dbReference type="EMBL" id="CDX56764.1"/>
    </source>
</evidence>